<dbReference type="InterPro" id="IPR036691">
    <property type="entry name" value="Endo/exonu/phosph_ase_sf"/>
</dbReference>
<dbReference type="GeneTree" id="ENSGT00950000182846"/>
<dbReference type="PANTHER" id="PTHR11371:SF28">
    <property type="entry name" value="DEOXYRIBONUCLEASE-1-LIKE 1"/>
    <property type="match status" value="1"/>
</dbReference>
<evidence type="ECO:0000256" key="3">
    <source>
        <dbReference type="ARBA" id="ARBA00022722"/>
    </source>
</evidence>
<evidence type="ECO:0000256" key="2">
    <source>
        <dbReference type="ARBA" id="ARBA00007359"/>
    </source>
</evidence>
<dbReference type="InterPro" id="IPR018057">
    <property type="entry name" value="Deoxyribonuclease-1_AS"/>
</dbReference>
<sequence>MSQPCKNKLFFNHRNPHVTETGTPVFGLILLISTDPAMRPFTCVPLLVFLSLLSLSTGKKAEKGFRICAFNVEKFDKGKAANSITLHFLTRIVARCHVTLLQDVVDPDGEVIKTLLSSLNSLESERDDGVMFNSTSSDMLGKSADDMQQYVFIWRHNAANLTKIHQYKRKDSFVRPPFVAQFQSNKTLIGDFILIPLHSEPSQAIQEVDSLYDVFEEVSSMWNNTNVMFLGDFHASCGYVTRSDRKNIRLYTNSSFSWLIGELEDTTVTDSTNCAYDRIVVHGQTFLKAIEPYSGKVFNFGKEFKYTKTKVLELSKHFPVEVRLKASGLLHQATPLTIILCVSVVARFLLPVL</sequence>
<evidence type="ECO:0000256" key="12">
    <source>
        <dbReference type="ARBA" id="ARBA00043073"/>
    </source>
</evidence>
<proteinExistence type="inferred from homology"/>
<dbReference type="Proteomes" id="UP000694383">
    <property type="component" value="Unplaced"/>
</dbReference>
<dbReference type="SMART" id="SM00476">
    <property type="entry name" value="DNaseIc"/>
    <property type="match status" value="1"/>
</dbReference>
<evidence type="ECO:0000256" key="4">
    <source>
        <dbReference type="ARBA" id="ARBA00022729"/>
    </source>
</evidence>
<dbReference type="Ensembl" id="ENSOSIT00000033603.1">
    <property type="protein sequence ID" value="ENSOSIP00000031885.1"/>
    <property type="gene ID" value="ENSOSIG00000016280.1"/>
</dbReference>
<organism evidence="14 15">
    <name type="scientific">Oryzias sinensis</name>
    <name type="common">Chinese medaka</name>
    <dbReference type="NCBI Taxonomy" id="183150"/>
    <lineage>
        <taxon>Eukaryota</taxon>
        <taxon>Metazoa</taxon>
        <taxon>Chordata</taxon>
        <taxon>Craniata</taxon>
        <taxon>Vertebrata</taxon>
        <taxon>Euteleostomi</taxon>
        <taxon>Actinopterygii</taxon>
        <taxon>Neopterygii</taxon>
        <taxon>Teleostei</taxon>
        <taxon>Neoteleostei</taxon>
        <taxon>Acanthomorphata</taxon>
        <taxon>Ovalentaria</taxon>
        <taxon>Atherinomorphae</taxon>
        <taxon>Beloniformes</taxon>
        <taxon>Adrianichthyidae</taxon>
        <taxon>Oryziinae</taxon>
        <taxon>Oryzias</taxon>
    </lineage>
</organism>
<dbReference type="GO" id="GO:0005783">
    <property type="term" value="C:endoplasmic reticulum"/>
    <property type="evidence" value="ECO:0007669"/>
    <property type="project" value="UniProtKB-SubCell"/>
</dbReference>
<evidence type="ECO:0000256" key="10">
    <source>
        <dbReference type="ARBA" id="ARBA00041152"/>
    </source>
</evidence>
<reference evidence="14" key="2">
    <citation type="submission" date="2025-09" db="UniProtKB">
        <authorList>
            <consortium name="Ensembl"/>
        </authorList>
    </citation>
    <scope>IDENTIFICATION</scope>
</reference>
<evidence type="ECO:0000256" key="6">
    <source>
        <dbReference type="ARBA" id="ARBA00022801"/>
    </source>
</evidence>
<evidence type="ECO:0000256" key="11">
    <source>
        <dbReference type="ARBA" id="ARBA00042003"/>
    </source>
</evidence>
<evidence type="ECO:0000256" key="1">
    <source>
        <dbReference type="ARBA" id="ARBA00004240"/>
    </source>
</evidence>
<evidence type="ECO:0000259" key="13">
    <source>
        <dbReference type="Pfam" id="PF03372"/>
    </source>
</evidence>
<dbReference type="Pfam" id="PF03372">
    <property type="entry name" value="Exo_endo_phos"/>
    <property type="match status" value="1"/>
</dbReference>
<evidence type="ECO:0000256" key="5">
    <source>
        <dbReference type="ARBA" id="ARBA00022759"/>
    </source>
</evidence>
<reference evidence="14" key="1">
    <citation type="submission" date="2025-08" db="UniProtKB">
        <authorList>
            <consortium name="Ensembl"/>
        </authorList>
    </citation>
    <scope>IDENTIFICATION</scope>
</reference>
<keyword evidence="15" id="KW-1185">Reference proteome</keyword>
<keyword evidence="9" id="KW-0325">Glycoprotein</keyword>
<dbReference type="GO" id="GO:0006308">
    <property type="term" value="P:DNA catabolic process"/>
    <property type="evidence" value="ECO:0007669"/>
    <property type="project" value="InterPro"/>
</dbReference>
<dbReference type="Gene3D" id="3.60.10.10">
    <property type="entry name" value="Endonuclease/exonuclease/phosphatase"/>
    <property type="match status" value="1"/>
</dbReference>
<feature type="domain" description="Endonuclease/exonuclease/phosphatase" evidence="13">
    <location>
        <begin position="69"/>
        <end position="288"/>
    </location>
</feature>
<keyword evidence="6" id="KW-0378">Hydrolase</keyword>
<comment type="similarity">
    <text evidence="2">Belongs to the DNase I family.</text>
</comment>
<comment type="subcellular location">
    <subcellularLocation>
        <location evidence="1">Endoplasmic reticulum</location>
    </subcellularLocation>
</comment>
<keyword evidence="4" id="KW-0732">Signal</keyword>
<dbReference type="GO" id="GO:0004530">
    <property type="term" value="F:deoxyribonuclease I activity"/>
    <property type="evidence" value="ECO:0007669"/>
    <property type="project" value="TreeGrafter"/>
</dbReference>
<dbReference type="PROSITE" id="PS00919">
    <property type="entry name" value="DNASE_I_1"/>
    <property type="match status" value="1"/>
</dbReference>
<dbReference type="InterPro" id="IPR005135">
    <property type="entry name" value="Endo/exonuclease/phosphatase"/>
</dbReference>
<dbReference type="PANTHER" id="PTHR11371">
    <property type="entry name" value="DEOXYRIBONUCLEASE"/>
    <property type="match status" value="1"/>
</dbReference>
<evidence type="ECO:0000256" key="8">
    <source>
        <dbReference type="ARBA" id="ARBA00023157"/>
    </source>
</evidence>
<keyword evidence="8" id="KW-1015">Disulfide bond</keyword>
<protein>
    <recommendedName>
        <fullName evidence="10">Deoxyribonuclease-1-like 1</fullName>
    </recommendedName>
    <alternativeName>
        <fullName evidence="12">DNase X</fullName>
    </alternativeName>
    <alternativeName>
        <fullName evidence="11">Deoxyribonuclease I-like 1</fullName>
    </alternativeName>
</protein>
<dbReference type="GO" id="GO:0005634">
    <property type="term" value="C:nucleus"/>
    <property type="evidence" value="ECO:0007669"/>
    <property type="project" value="TreeGrafter"/>
</dbReference>
<dbReference type="GO" id="GO:0003677">
    <property type="term" value="F:DNA binding"/>
    <property type="evidence" value="ECO:0007669"/>
    <property type="project" value="TreeGrafter"/>
</dbReference>
<dbReference type="SUPFAM" id="SSF56219">
    <property type="entry name" value="DNase I-like"/>
    <property type="match status" value="1"/>
</dbReference>
<evidence type="ECO:0000256" key="7">
    <source>
        <dbReference type="ARBA" id="ARBA00022824"/>
    </source>
</evidence>
<dbReference type="AlphaFoldDB" id="A0A8C7YRW2"/>
<dbReference type="PRINTS" id="PR00130">
    <property type="entry name" value="DNASEI"/>
</dbReference>
<keyword evidence="5" id="KW-0255">Endonuclease</keyword>
<name>A0A8C7YRW2_9TELE</name>
<evidence type="ECO:0000256" key="9">
    <source>
        <dbReference type="ARBA" id="ARBA00023180"/>
    </source>
</evidence>
<evidence type="ECO:0000313" key="14">
    <source>
        <dbReference type="Ensembl" id="ENSOSIP00000031885.1"/>
    </source>
</evidence>
<evidence type="ECO:0000313" key="15">
    <source>
        <dbReference type="Proteomes" id="UP000694383"/>
    </source>
</evidence>
<keyword evidence="7" id="KW-0256">Endoplasmic reticulum</keyword>
<dbReference type="InterPro" id="IPR016202">
    <property type="entry name" value="DNase_I"/>
</dbReference>
<keyword evidence="3" id="KW-0540">Nuclease</keyword>
<accession>A0A8C7YRW2</accession>